<evidence type="ECO:0000313" key="6">
    <source>
        <dbReference type="Proteomes" id="UP000031843"/>
    </source>
</evidence>
<dbReference type="Gene3D" id="2.40.30.170">
    <property type="match status" value="1"/>
</dbReference>
<evidence type="ECO:0000256" key="2">
    <source>
        <dbReference type="ARBA" id="ARBA00023054"/>
    </source>
</evidence>
<dbReference type="AlphaFoldDB" id="A0A0C4YEE6"/>
<dbReference type="GO" id="GO:0030313">
    <property type="term" value="C:cell envelope"/>
    <property type="evidence" value="ECO:0007669"/>
    <property type="project" value="UniProtKB-SubCell"/>
</dbReference>
<evidence type="ECO:0000313" key="5">
    <source>
        <dbReference type="EMBL" id="AJG24102.1"/>
    </source>
</evidence>
<organism evidence="5 6">
    <name type="scientific">Cupriavidus basilensis</name>
    <dbReference type="NCBI Taxonomy" id="68895"/>
    <lineage>
        <taxon>Bacteria</taxon>
        <taxon>Pseudomonadati</taxon>
        <taxon>Pseudomonadota</taxon>
        <taxon>Betaproteobacteria</taxon>
        <taxon>Burkholderiales</taxon>
        <taxon>Burkholderiaceae</taxon>
        <taxon>Cupriavidus</taxon>
    </lineage>
</organism>
<evidence type="ECO:0000256" key="1">
    <source>
        <dbReference type="ARBA" id="ARBA00004196"/>
    </source>
</evidence>
<dbReference type="InterPro" id="IPR050465">
    <property type="entry name" value="UPF0194_transport"/>
</dbReference>
<dbReference type="RefSeq" id="WP_043356129.1">
    <property type="nucleotide sequence ID" value="NZ_CP010537.1"/>
</dbReference>
<reference evidence="5 6" key="1">
    <citation type="journal article" date="2015" name="Genome Announc.">
        <title>Complete Genome Sequence of Cupriavidus basilensis 4G11, Isolated from the Oak Ridge Field Research Center Site.</title>
        <authorList>
            <person name="Ray J."/>
            <person name="Waters R.J."/>
            <person name="Skerker J.M."/>
            <person name="Kuehl J.V."/>
            <person name="Price M.N."/>
            <person name="Huang J."/>
            <person name="Chakraborty R."/>
            <person name="Arkin A.P."/>
            <person name="Deutschbauer A."/>
        </authorList>
    </citation>
    <scope>NUCLEOTIDE SEQUENCE [LARGE SCALE GENOMIC DNA]</scope>
    <source>
        <strain evidence="5">4G11</strain>
    </source>
</reference>
<dbReference type="Gene3D" id="2.40.420.20">
    <property type="match status" value="1"/>
</dbReference>
<dbReference type="KEGG" id="cbw:RR42_s2520"/>
<accession>A0A0C4YEE6</accession>
<dbReference type="Gene3D" id="2.40.50.100">
    <property type="match status" value="1"/>
</dbReference>
<evidence type="ECO:0000259" key="4">
    <source>
        <dbReference type="Pfam" id="PF25989"/>
    </source>
</evidence>
<protein>
    <submittedName>
        <fullName evidence="5">Putative RND efflux membrane fusion protein</fullName>
    </submittedName>
</protein>
<comment type="subcellular location">
    <subcellularLocation>
        <location evidence="1">Cell envelope</location>
    </subcellularLocation>
</comment>
<dbReference type="PANTHER" id="PTHR32347:SF29">
    <property type="entry name" value="UPF0194 MEMBRANE PROTEIN YBHG"/>
    <property type="match status" value="1"/>
</dbReference>
<dbReference type="Pfam" id="PF25989">
    <property type="entry name" value="YknX_C"/>
    <property type="match status" value="1"/>
</dbReference>
<dbReference type="Proteomes" id="UP000031843">
    <property type="component" value="Chromosome secondary"/>
</dbReference>
<name>A0A0C4YEE6_9BURK</name>
<dbReference type="InterPro" id="IPR058637">
    <property type="entry name" value="YknX-like_C"/>
</dbReference>
<dbReference type="Gene3D" id="1.10.287.470">
    <property type="entry name" value="Helix hairpin bin"/>
    <property type="match status" value="1"/>
</dbReference>
<keyword evidence="2 3" id="KW-0175">Coiled coil</keyword>
<feature type="domain" description="YknX-like C-terminal permuted SH3-like" evidence="4">
    <location>
        <begin position="322"/>
        <end position="390"/>
    </location>
</feature>
<feature type="coiled-coil region" evidence="3">
    <location>
        <begin position="112"/>
        <end position="184"/>
    </location>
</feature>
<dbReference type="EMBL" id="CP010537">
    <property type="protein sequence ID" value="AJG24102.1"/>
    <property type="molecule type" value="Genomic_DNA"/>
</dbReference>
<keyword evidence="6" id="KW-1185">Reference proteome</keyword>
<dbReference type="STRING" id="68895.RR42_s2520"/>
<dbReference type="PANTHER" id="PTHR32347">
    <property type="entry name" value="EFFLUX SYSTEM COMPONENT YKNX-RELATED"/>
    <property type="match status" value="1"/>
</dbReference>
<gene>
    <name evidence="5" type="ORF">RR42_s2520</name>
</gene>
<evidence type="ECO:0000256" key="3">
    <source>
        <dbReference type="SAM" id="Coils"/>
    </source>
</evidence>
<proteinExistence type="predicted"/>
<dbReference type="OrthoDB" id="9791520at2"/>
<sequence length="395" mass="42498">MRLSASKTAFILAGILLLAGSVYLLVPAPSEVDTVQATRGPLEVTTSEEGETRSKERFVVAAPIGGRLMRIGLREGDAVKVGQVVAELAPLPLSAREQEEVIGRVAAARAAHREALERVRHADEDYAQAQRERQRIERLVREHFLSPQAGEQAANLGITAGNELAAAQARANAAKEEVRVAEAGMLALREYKGGSSSLVSVRAPVAGAVLGIPERSERIVSAGAPLITIGDPHDLEIVVELLSTEAVKVRAGMPVRIEGWGGEQEIGGVVRLVEPHAFTKISVLGIEEKRANVIIDVMAPPAQLGDGFRLIAKIVLWRAEDALKIPVSAIFRCGTASWCVFSVTDGRASRREVRIGRRNAEDAELLEPLPQGTRIIRYPSSSLADGQRVAERKRS</sequence>
<dbReference type="SUPFAM" id="SSF111369">
    <property type="entry name" value="HlyD-like secretion proteins"/>
    <property type="match status" value="1"/>
</dbReference>